<proteinExistence type="predicted"/>
<dbReference type="KEGG" id="sls:SLINC_1321"/>
<accession>A0A1B1M4I1</accession>
<name>A0A1B1M4I1_STRLN</name>
<dbReference type="EMBL" id="CP016438">
    <property type="protein sequence ID" value="ANS63545.1"/>
    <property type="molecule type" value="Genomic_DNA"/>
</dbReference>
<gene>
    <name evidence="1" type="ORF">SLINC_1321</name>
</gene>
<dbReference type="Proteomes" id="UP000092598">
    <property type="component" value="Chromosome"/>
</dbReference>
<evidence type="ECO:0000313" key="1">
    <source>
        <dbReference type="EMBL" id="ANS63545.1"/>
    </source>
</evidence>
<dbReference type="RefSeq" id="WP_159425327.1">
    <property type="nucleotide sequence ID" value="NZ_CP016438.1"/>
</dbReference>
<sequence length="47" mass="4713">MAGPADVIESWCGGKPSGLHTVPGVAGPLRVEVGFEDGEPLLLGPAE</sequence>
<dbReference type="STRING" id="1915.SLINC_1321"/>
<evidence type="ECO:0000313" key="2">
    <source>
        <dbReference type="Proteomes" id="UP000092598"/>
    </source>
</evidence>
<keyword evidence="2" id="KW-1185">Reference proteome</keyword>
<reference evidence="1 2" key="1">
    <citation type="submission" date="2016-07" db="EMBL/GenBank/DDBJ databases">
        <title>Enhancement of antibiotic productionsby engineered nitrateutilization in actinobacteria.</title>
        <authorList>
            <person name="Meng S.C."/>
        </authorList>
    </citation>
    <scope>NUCLEOTIDE SEQUENCE [LARGE SCALE GENOMIC DNA]</scope>
    <source>
        <strain evidence="1 2">NRRL 2936</strain>
    </source>
</reference>
<organism evidence="1 2">
    <name type="scientific">Streptomyces lincolnensis</name>
    <dbReference type="NCBI Taxonomy" id="1915"/>
    <lineage>
        <taxon>Bacteria</taxon>
        <taxon>Bacillati</taxon>
        <taxon>Actinomycetota</taxon>
        <taxon>Actinomycetes</taxon>
        <taxon>Kitasatosporales</taxon>
        <taxon>Streptomycetaceae</taxon>
        <taxon>Streptomyces</taxon>
    </lineage>
</organism>
<protein>
    <submittedName>
        <fullName evidence="1">Uncharacterized protein</fullName>
    </submittedName>
</protein>
<dbReference type="AlphaFoldDB" id="A0A1B1M4I1"/>